<protein>
    <submittedName>
        <fullName evidence="1">Uncharacterized protein</fullName>
    </submittedName>
</protein>
<accession>A0A1R1PF24</accession>
<dbReference type="AlphaFoldDB" id="A0A1R1PF24"/>
<keyword evidence="2" id="KW-1185">Reference proteome</keyword>
<evidence type="ECO:0000313" key="2">
    <source>
        <dbReference type="Proteomes" id="UP000188320"/>
    </source>
</evidence>
<comment type="caution">
    <text evidence="1">The sequence shown here is derived from an EMBL/GenBank/DDBJ whole genome shotgun (WGS) entry which is preliminary data.</text>
</comment>
<dbReference type="EMBL" id="LSSK01001490">
    <property type="protein sequence ID" value="OMH79605.1"/>
    <property type="molecule type" value="Genomic_DNA"/>
</dbReference>
<organism evidence="1 2">
    <name type="scientific">Zancudomyces culisetae</name>
    <name type="common">Gut fungus</name>
    <name type="synonym">Smittium culisetae</name>
    <dbReference type="NCBI Taxonomy" id="1213189"/>
    <lineage>
        <taxon>Eukaryota</taxon>
        <taxon>Fungi</taxon>
        <taxon>Fungi incertae sedis</taxon>
        <taxon>Zoopagomycota</taxon>
        <taxon>Kickxellomycotina</taxon>
        <taxon>Harpellomycetes</taxon>
        <taxon>Harpellales</taxon>
        <taxon>Legeriomycetaceae</taxon>
        <taxon>Zancudomyces</taxon>
    </lineage>
</organism>
<gene>
    <name evidence="1" type="ORF">AX774_g6977</name>
</gene>
<sequence>MFFQGVRIEIPEWNEINTENNVFQTTYHRYVSKKNKNRSSNNMKNSKYSHRNVSLNDKAKKKYDSKYLHPKIINHNATEIDRADRGSGGKFAVNVWLINPRSPRPFTFLTINFPGMIIAKYTVIAIEYINCTIDTALTILKFLNADDLTLPSSTASNGNTNVFPPASGSYPSDISVTHDEYFFSSNRGSYPNFKQKYTGAKSNIKNPINNPIRENNIFRCKRLLSTNVISNNVPNIDINGANAPIAATNVNIRGVTSGSLTTCPLRTTFGLPESRNSKLTSYKKFDAYIM</sequence>
<reference evidence="2" key="1">
    <citation type="submission" date="2017-01" db="EMBL/GenBank/DDBJ databases">
        <authorList>
            <person name="Wang Y."/>
            <person name="White M."/>
            <person name="Kvist S."/>
            <person name="Moncalvo J.-M."/>
        </authorList>
    </citation>
    <scope>NUCLEOTIDE SEQUENCE [LARGE SCALE GENOMIC DNA]</scope>
    <source>
        <strain evidence="2">COL-18-3</strain>
    </source>
</reference>
<name>A0A1R1PF24_ZANCU</name>
<proteinExistence type="predicted"/>
<dbReference type="Proteomes" id="UP000188320">
    <property type="component" value="Unassembled WGS sequence"/>
</dbReference>
<evidence type="ECO:0000313" key="1">
    <source>
        <dbReference type="EMBL" id="OMH79605.1"/>
    </source>
</evidence>